<sequence length="496" mass="58948">MKTLFSDKNMIFNSIEFLLFFPIVTIIYFLFKHNNRWWWLLAASCVFYMVFKPEYLLILGFTIVVDYYAGIWIENAQGKQKRLYLIMSLVANIGVLAFFKYTNFAIFALAQANIAHFKLLDFILPIGLSFHTFQAMSYTIEVYRGNQKAERHFGIYALYVMFYPQLVAGPIERPQNVLHQFYERMTFDYARVTSGLKLMAWGLFKKVVIADRLALFADKVYNSPMEYEGIPIIVATFFFTFQIFCDFSGYSDIALGTAEVMGFKLMKNFDRPYFSKSISEFWRRWHISLSTWFRDYLYIPLGGNRVSKTRQNFNQFLVFAVSGLWHGANWNFIIWGALHGFYLIFARLTKKPREFFYKITGIERIPMLHKSIQSFITFLLVAFAWIFFRGNYLEQSQCWHLITHLFTNLPTWHEFLTYQYLSQNVFLGFTIVEFIIALCLIIFMEMIHYIQRDKSIRAIISSYSTPKRWIIYYAFMIAFFLLGVFDQPAQFIYFQF</sequence>
<feature type="transmembrane region" description="Helical" evidence="8">
    <location>
        <begin position="367"/>
        <end position="388"/>
    </location>
</feature>
<evidence type="ECO:0000256" key="4">
    <source>
        <dbReference type="ARBA" id="ARBA00022692"/>
    </source>
</evidence>
<gene>
    <name evidence="9" type="ordered locus">Emtol_3776</name>
</gene>
<accession>A0ABN4ATC9</accession>
<evidence type="ECO:0000256" key="3">
    <source>
        <dbReference type="ARBA" id="ARBA00022475"/>
    </source>
</evidence>
<dbReference type="InterPro" id="IPR051085">
    <property type="entry name" value="MB_O-acyltransferase"/>
</dbReference>
<feature type="transmembrane region" description="Helical" evidence="8">
    <location>
        <begin position="82"/>
        <end position="102"/>
    </location>
</feature>
<keyword evidence="6 7" id="KW-0472">Membrane</keyword>
<feature type="transmembrane region" description="Helical" evidence="8">
    <location>
        <begin position="12"/>
        <end position="31"/>
    </location>
</feature>
<feature type="transmembrane region" description="Helical" evidence="8">
    <location>
        <begin position="425"/>
        <end position="450"/>
    </location>
</feature>
<dbReference type="EMBL" id="CP002961">
    <property type="protein sequence ID" value="AFK04902.1"/>
    <property type="molecule type" value="Genomic_DNA"/>
</dbReference>
<dbReference type="Pfam" id="PF03062">
    <property type="entry name" value="MBOAT"/>
    <property type="match status" value="1"/>
</dbReference>
<protein>
    <submittedName>
        <fullName evidence="9">Membrane bound O-acyl transferase MBOAT family protein</fullName>
    </submittedName>
</protein>
<dbReference type="PANTHER" id="PTHR13285:SF18">
    <property type="entry name" value="PROTEIN-CYSTEINE N-PALMITOYLTRANSFERASE RASP"/>
    <property type="match status" value="1"/>
</dbReference>
<keyword evidence="4 8" id="KW-0812">Transmembrane</keyword>
<keyword evidence="5 8" id="KW-1133">Transmembrane helix</keyword>
<feature type="transmembrane region" description="Helical" evidence="8">
    <location>
        <begin position="328"/>
        <end position="346"/>
    </location>
</feature>
<evidence type="ECO:0000313" key="10">
    <source>
        <dbReference type="Proteomes" id="UP000002875"/>
    </source>
</evidence>
<evidence type="ECO:0000256" key="6">
    <source>
        <dbReference type="ARBA" id="ARBA00023136"/>
    </source>
</evidence>
<comment type="subcellular location">
    <subcellularLocation>
        <location evidence="1">Cell membrane</location>
        <topology evidence="1">Multi-pass membrane protein</topology>
    </subcellularLocation>
</comment>
<evidence type="ECO:0000256" key="5">
    <source>
        <dbReference type="ARBA" id="ARBA00022989"/>
    </source>
</evidence>
<keyword evidence="10" id="KW-1185">Reference proteome</keyword>
<evidence type="ECO:0000256" key="8">
    <source>
        <dbReference type="SAM" id="Phobius"/>
    </source>
</evidence>
<evidence type="ECO:0000256" key="2">
    <source>
        <dbReference type="ARBA" id="ARBA00010323"/>
    </source>
</evidence>
<organism evidence="9 10">
    <name type="scientific">Emticicia oligotrophica (strain DSM 17448 / CIP 109782 / MTCC 6937 / GPTSA100-15)</name>
    <dbReference type="NCBI Taxonomy" id="929562"/>
    <lineage>
        <taxon>Bacteria</taxon>
        <taxon>Pseudomonadati</taxon>
        <taxon>Bacteroidota</taxon>
        <taxon>Cytophagia</taxon>
        <taxon>Cytophagales</taxon>
        <taxon>Leadbetterellaceae</taxon>
        <taxon>Emticicia</taxon>
    </lineage>
</organism>
<evidence type="ECO:0000313" key="9">
    <source>
        <dbReference type="EMBL" id="AFK04902.1"/>
    </source>
</evidence>
<dbReference type="InterPro" id="IPR004299">
    <property type="entry name" value="MBOAT_fam"/>
</dbReference>
<feature type="transmembrane region" description="Helical" evidence="8">
    <location>
        <begin position="37"/>
        <end position="70"/>
    </location>
</feature>
<keyword evidence="3 7" id="KW-1003">Cell membrane</keyword>
<dbReference type="PANTHER" id="PTHR13285">
    <property type="entry name" value="ACYLTRANSFERASE"/>
    <property type="match status" value="1"/>
</dbReference>
<dbReference type="PIRSF" id="PIRSF500217">
    <property type="entry name" value="AlgI"/>
    <property type="match status" value="1"/>
</dbReference>
<keyword evidence="7 9" id="KW-0808">Transferase</keyword>
<dbReference type="PIRSF" id="PIRSF016636">
    <property type="entry name" value="AlgI_DltB"/>
    <property type="match status" value="1"/>
</dbReference>
<evidence type="ECO:0000256" key="7">
    <source>
        <dbReference type="PIRNR" id="PIRNR016636"/>
    </source>
</evidence>
<name>A0ABN4ATC9_EMTOG</name>
<evidence type="ECO:0000256" key="1">
    <source>
        <dbReference type="ARBA" id="ARBA00004651"/>
    </source>
</evidence>
<dbReference type="InterPro" id="IPR024194">
    <property type="entry name" value="Ac/AlaTfrase_AlgI/DltB"/>
</dbReference>
<feature type="transmembrane region" description="Helical" evidence="8">
    <location>
        <begin position="470"/>
        <end position="493"/>
    </location>
</feature>
<dbReference type="Proteomes" id="UP000002875">
    <property type="component" value="Chromosome"/>
</dbReference>
<proteinExistence type="inferred from homology"/>
<comment type="similarity">
    <text evidence="2 7">Belongs to the membrane-bound acyltransferase family.</text>
</comment>
<dbReference type="InterPro" id="IPR028362">
    <property type="entry name" value="AlgI"/>
</dbReference>
<keyword evidence="7" id="KW-0012">Acyltransferase</keyword>
<reference evidence="9 10" key="1">
    <citation type="submission" date="2011-07" db="EMBL/GenBank/DDBJ databases">
        <title>The complete genome of chromosome of Emticicia oligotrophica DSM 17448.</title>
        <authorList>
            <consortium name="US DOE Joint Genome Institute (JGI-PGF)"/>
            <person name="Lucas S."/>
            <person name="Han J."/>
            <person name="Lapidus A."/>
            <person name="Bruce D."/>
            <person name="Goodwin L."/>
            <person name="Pitluck S."/>
            <person name="Peters L."/>
            <person name="Kyrpides N."/>
            <person name="Mavromatis K."/>
            <person name="Ivanova N."/>
            <person name="Ovchinnikova G."/>
            <person name="Teshima H."/>
            <person name="Detter J.C."/>
            <person name="Tapia R."/>
            <person name="Han C."/>
            <person name="Land M."/>
            <person name="Hauser L."/>
            <person name="Markowitz V."/>
            <person name="Cheng J.-F."/>
            <person name="Hugenholtz P."/>
            <person name="Woyke T."/>
            <person name="Wu D."/>
            <person name="Tindall B."/>
            <person name="Pomrenke H."/>
            <person name="Brambilla E."/>
            <person name="Klenk H.-P."/>
            <person name="Eisen J.A."/>
        </authorList>
    </citation>
    <scope>NUCLEOTIDE SEQUENCE [LARGE SCALE GENOMIC DNA]</scope>
    <source>
        <strain evidence="9 10">DSM 17448</strain>
    </source>
</reference>
<dbReference type="GO" id="GO:0016740">
    <property type="term" value="F:transferase activity"/>
    <property type="evidence" value="ECO:0007669"/>
    <property type="project" value="UniProtKB-KW"/>
</dbReference>